<dbReference type="RefSeq" id="WP_222157877.1">
    <property type="nucleotide sequence ID" value="NZ_CP081864.1"/>
</dbReference>
<dbReference type="Proteomes" id="UP000825886">
    <property type="component" value="Chromosome"/>
</dbReference>
<protein>
    <submittedName>
        <fullName evidence="2">DUF2799 domain-containing protein</fullName>
    </submittedName>
</protein>
<accession>A0ABX9AI20</accession>
<organism evidence="2 3">
    <name type="scientific">Symbiopectobacterium purcellii</name>
    <dbReference type="NCBI Taxonomy" id="2871826"/>
    <lineage>
        <taxon>Bacteria</taxon>
        <taxon>Pseudomonadati</taxon>
        <taxon>Pseudomonadota</taxon>
        <taxon>Gammaproteobacteria</taxon>
        <taxon>Enterobacterales</taxon>
        <taxon>Enterobacteriaceae</taxon>
    </lineage>
</organism>
<gene>
    <name evidence="2" type="ORF">K6K13_16015</name>
</gene>
<feature type="chain" id="PRO_5045934519" evidence="1">
    <location>
        <begin position="21"/>
        <end position="117"/>
    </location>
</feature>
<dbReference type="EMBL" id="CP081864">
    <property type="protein sequence ID" value="QZN94763.1"/>
    <property type="molecule type" value="Genomic_DNA"/>
</dbReference>
<evidence type="ECO:0000313" key="3">
    <source>
        <dbReference type="Proteomes" id="UP000825886"/>
    </source>
</evidence>
<evidence type="ECO:0000256" key="1">
    <source>
        <dbReference type="SAM" id="SignalP"/>
    </source>
</evidence>
<evidence type="ECO:0000313" key="2">
    <source>
        <dbReference type="EMBL" id="QZN94763.1"/>
    </source>
</evidence>
<feature type="signal peptide" evidence="1">
    <location>
        <begin position="1"/>
        <end position="20"/>
    </location>
</feature>
<sequence>MRLGYVLCLTLLLASCQTSQTPSPEKSHSVWYNMGLNDAMAGNVVKDNDALVEWSGDTAIDRSHYLQGYQDGQATLCHATRLEEWGKAGKDFPASCDSVENADQLKSSWQKNIASNN</sequence>
<dbReference type="PROSITE" id="PS51257">
    <property type="entry name" value="PROKAR_LIPOPROTEIN"/>
    <property type="match status" value="1"/>
</dbReference>
<dbReference type="Pfam" id="PF10973">
    <property type="entry name" value="DUF2799"/>
    <property type="match status" value="1"/>
</dbReference>
<name>A0ABX9AI20_9ENTR</name>
<reference evidence="2 3" key="1">
    <citation type="submission" date="2021-08" db="EMBL/GenBank/DDBJ databases">
        <title>Culture and genomic analysis of Symbiopectobacterium purcellii sp. nov. gen. nov., isolated from the leafhopper Empoasca decipiens.</title>
        <authorList>
            <person name="Nadal-Jimenez P."/>
            <person name="Siozios S."/>
            <person name="Halliday N."/>
            <person name="Camara M."/>
            <person name="Hurst G.D.D."/>
        </authorList>
    </citation>
    <scope>NUCLEOTIDE SEQUENCE [LARGE SCALE GENOMIC DNA]</scope>
    <source>
        <strain evidence="2 3">SyEd1</strain>
    </source>
</reference>
<dbReference type="InterPro" id="IPR021242">
    <property type="entry name" value="DUF2799"/>
</dbReference>
<keyword evidence="3" id="KW-1185">Reference proteome</keyword>
<proteinExistence type="predicted"/>
<dbReference type="NCBIfam" id="NF008518">
    <property type="entry name" value="PRK11443.1"/>
    <property type="match status" value="1"/>
</dbReference>
<keyword evidence="1" id="KW-0732">Signal</keyword>